<dbReference type="Gene3D" id="3.40.630.30">
    <property type="match status" value="1"/>
</dbReference>
<dbReference type="Pfam" id="PF00583">
    <property type="entry name" value="Acetyltransf_1"/>
    <property type="match status" value="1"/>
</dbReference>
<name>A0A238UUF2_HALVU</name>
<dbReference type="InterPro" id="IPR000182">
    <property type="entry name" value="GNAT_dom"/>
</dbReference>
<dbReference type="AlphaFoldDB" id="A0A238UUF2"/>
<sequence length="128" mass="15054">MPSTMNELVYSDIEDIPPDGFKNYLDNDEVTIYLIVDEGGTIGYVILQEGHHPSRRHSDFFRIVDLYIDEDRRDRGYGKTAGEQVKELARDQGYDHIKVSCEWENEDARRFYRNTGFRPKQVEYVQSL</sequence>
<dbReference type="SUPFAM" id="SSF55729">
    <property type="entry name" value="Acyl-CoA N-acyltransferases (Nat)"/>
    <property type="match status" value="1"/>
</dbReference>
<accession>A0A238UUF2</accession>
<gene>
    <name evidence="2" type="ORF">SAMN06264855_101401</name>
</gene>
<dbReference type="Proteomes" id="UP000198397">
    <property type="component" value="Unassembled WGS sequence"/>
</dbReference>
<dbReference type="InterPro" id="IPR016181">
    <property type="entry name" value="Acyl_CoA_acyltransferase"/>
</dbReference>
<organism evidence="2 3">
    <name type="scientific">Halorubrum vacuolatum</name>
    <name type="common">Natronobacterium vacuolatum</name>
    <dbReference type="NCBI Taxonomy" id="63740"/>
    <lineage>
        <taxon>Archaea</taxon>
        <taxon>Methanobacteriati</taxon>
        <taxon>Methanobacteriota</taxon>
        <taxon>Stenosarchaea group</taxon>
        <taxon>Halobacteria</taxon>
        <taxon>Halobacteriales</taxon>
        <taxon>Haloferacaceae</taxon>
        <taxon>Halorubrum</taxon>
    </lineage>
</organism>
<feature type="domain" description="N-acetyltransferase" evidence="1">
    <location>
        <begin position="1"/>
        <end position="128"/>
    </location>
</feature>
<dbReference type="EMBL" id="FZNQ01000001">
    <property type="protein sequence ID" value="SNR25772.1"/>
    <property type="molecule type" value="Genomic_DNA"/>
</dbReference>
<dbReference type="GO" id="GO:0016747">
    <property type="term" value="F:acyltransferase activity, transferring groups other than amino-acyl groups"/>
    <property type="evidence" value="ECO:0007669"/>
    <property type="project" value="InterPro"/>
</dbReference>
<evidence type="ECO:0000259" key="1">
    <source>
        <dbReference type="PROSITE" id="PS51186"/>
    </source>
</evidence>
<protein>
    <submittedName>
        <fullName evidence="2">Acetyltransferase (GNAT) family protein</fullName>
    </submittedName>
</protein>
<dbReference type="PROSITE" id="PS51186">
    <property type="entry name" value="GNAT"/>
    <property type="match status" value="1"/>
</dbReference>
<keyword evidence="3" id="KW-1185">Reference proteome</keyword>
<reference evidence="2 3" key="1">
    <citation type="submission" date="2017-06" db="EMBL/GenBank/DDBJ databases">
        <authorList>
            <person name="Kim H.J."/>
            <person name="Triplett B.A."/>
        </authorList>
    </citation>
    <scope>NUCLEOTIDE SEQUENCE [LARGE SCALE GENOMIC DNA]</scope>
    <source>
        <strain evidence="2 3">DSM 8800</strain>
    </source>
</reference>
<dbReference type="CDD" id="cd04301">
    <property type="entry name" value="NAT_SF"/>
    <property type="match status" value="1"/>
</dbReference>
<evidence type="ECO:0000313" key="3">
    <source>
        <dbReference type="Proteomes" id="UP000198397"/>
    </source>
</evidence>
<keyword evidence="2" id="KW-0808">Transferase</keyword>
<evidence type="ECO:0000313" key="2">
    <source>
        <dbReference type="EMBL" id="SNR25772.1"/>
    </source>
</evidence>
<proteinExistence type="predicted"/>